<dbReference type="Proteomes" id="UP000834106">
    <property type="component" value="Chromosome 8"/>
</dbReference>
<dbReference type="EMBL" id="OU503043">
    <property type="protein sequence ID" value="CAI9766208.1"/>
    <property type="molecule type" value="Genomic_DNA"/>
</dbReference>
<proteinExistence type="predicted"/>
<evidence type="ECO:0000313" key="2">
    <source>
        <dbReference type="EMBL" id="CAI9766208.1"/>
    </source>
</evidence>
<dbReference type="PANTHER" id="PTHR37728:SF1">
    <property type="entry name" value="OS06G0132300 PROTEIN"/>
    <property type="match status" value="1"/>
</dbReference>
<dbReference type="PANTHER" id="PTHR37728">
    <property type="entry name" value="BNAA04G26730D PROTEIN"/>
    <property type="match status" value="1"/>
</dbReference>
<evidence type="ECO:0000313" key="3">
    <source>
        <dbReference type="Proteomes" id="UP000834106"/>
    </source>
</evidence>
<feature type="compositionally biased region" description="Polar residues" evidence="1">
    <location>
        <begin position="67"/>
        <end position="81"/>
    </location>
</feature>
<reference evidence="2" key="1">
    <citation type="submission" date="2023-05" db="EMBL/GenBank/DDBJ databases">
        <authorList>
            <person name="Huff M."/>
        </authorList>
    </citation>
    <scope>NUCLEOTIDE SEQUENCE</scope>
</reference>
<sequence length="164" mass="18728">MSAALTLSSLRPWRPNTISTTTTTTTSRPPLPQGSVSFAVQSLKFDYQDKESTQYIGDASALKSNKPLRNTFNKSRNQQNQEPKDEQKGQLSGADVLWALQRANAHKSKKKKDKRDTISRDRKFVEREIQGSVDYTSVRPLCIKTEWTARLEELERQLQELIDT</sequence>
<name>A0AAD1ZAS2_9LAMI</name>
<feature type="region of interest" description="Disordered" evidence="1">
    <location>
        <begin position="103"/>
        <end position="122"/>
    </location>
</feature>
<keyword evidence="3" id="KW-1185">Reference proteome</keyword>
<dbReference type="AlphaFoldDB" id="A0AAD1ZAS2"/>
<protein>
    <submittedName>
        <fullName evidence="2">Uncharacterized protein</fullName>
    </submittedName>
</protein>
<feature type="region of interest" description="Disordered" evidence="1">
    <location>
        <begin position="1"/>
        <end position="35"/>
    </location>
</feature>
<gene>
    <name evidence="2" type="ORF">FPE_LOCUS13638</name>
</gene>
<accession>A0AAD1ZAS2</accession>
<feature type="compositionally biased region" description="Basic residues" evidence="1">
    <location>
        <begin position="104"/>
        <end position="113"/>
    </location>
</feature>
<organism evidence="2 3">
    <name type="scientific">Fraxinus pennsylvanica</name>
    <dbReference type="NCBI Taxonomy" id="56036"/>
    <lineage>
        <taxon>Eukaryota</taxon>
        <taxon>Viridiplantae</taxon>
        <taxon>Streptophyta</taxon>
        <taxon>Embryophyta</taxon>
        <taxon>Tracheophyta</taxon>
        <taxon>Spermatophyta</taxon>
        <taxon>Magnoliopsida</taxon>
        <taxon>eudicotyledons</taxon>
        <taxon>Gunneridae</taxon>
        <taxon>Pentapetalae</taxon>
        <taxon>asterids</taxon>
        <taxon>lamiids</taxon>
        <taxon>Lamiales</taxon>
        <taxon>Oleaceae</taxon>
        <taxon>Oleeae</taxon>
        <taxon>Fraxinus</taxon>
    </lineage>
</organism>
<feature type="region of interest" description="Disordered" evidence="1">
    <location>
        <begin position="58"/>
        <end position="93"/>
    </location>
</feature>
<evidence type="ECO:0000256" key="1">
    <source>
        <dbReference type="SAM" id="MobiDB-lite"/>
    </source>
</evidence>